<comment type="similarity">
    <text evidence="2">Belongs to the HpcH/HpaI aldolase family.</text>
</comment>
<comment type="caution">
    <text evidence="8">The sequence shown here is derived from an EMBL/GenBank/DDBJ whole genome shotgun (WGS) entry which is preliminary data.</text>
</comment>
<dbReference type="EMBL" id="JAATIT010000001">
    <property type="protein sequence ID" value="NJB88217.1"/>
    <property type="molecule type" value="Genomic_DNA"/>
</dbReference>
<dbReference type="InterPro" id="IPR005000">
    <property type="entry name" value="Aldolase/citrate-lyase_domain"/>
</dbReference>
<sequence length="278" mass="28481">MTPSDYPAGYAPRSLLYVPGSNARALEKAGGLAADMLIIDLEDAVPADRKTEARAAMRAAMRAAVTAGFPGKRVAVRVNATGSAEQADDVAAIAGLTLDAVVLPKVDAPSDLDPLRGLGLPVLAMIETPAAIYAAREIAADTAVAGLIAGLNDLAHELKLPDGMDRGAMSHAIQAIILAARAGGVWCFDGVYNTIDDGAGFANEAAEGRRLGFDGKTLIHPSQVGPCNTAFAPSAREIAAAEALVAAATGGAQRHEGRMIEDMHVAAARALLERAGRA</sequence>
<evidence type="ECO:0000256" key="4">
    <source>
        <dbReference type="ARBA" id="ARBA00022842"/>
    </source>
</evidence>
<protein>
    <submittedName>
        <fullName evidence="8">Citrate lyase subunit beta/citryl-CoA lyase</fullName>
        <ecNumber evidence="8">4.1.3.34</ecNumber>
    </submittedName>
</protein>
<dbReference type="GO" id="GO:0008816">
    <property type="term" value="F:citryl-CoA lyase activity"/>
    <property type="evidence" value="ECO:0007669"/>
    <property type="project" value="UniProtKB-EC"/>
</dbReference>
<evidence type="ECO:0000313" key="9">
    <source>
        <dbReference type="Proteomes" id="UP000535078"/>
    </source>
</evidence>
<accession>A0A7X6B7Y9</accession>
<dbReference type="InterPro" id="IPR015813">
    <property type="entry name" value="Pyrv/PenolPyrv_kinase-like_dom"/>
</dbReference>
<dbReference type="SUPFAM" id="SSF51621">
    <property type="entry name" value="Phosphoenolpyruvate/pyruvate domain"/>
    <property type="match status" value="1"/>
</dbReference>
<gene>
    <name evidence="8" type="ORF">GGR90_000369</name>
</gene>
<dbReference type="Gene3D" id="3.20.20.60">
    <property type="entry name" value="Phosphoenolpyruvate-binding domains"/>
    <property type="match status" value="1"/>
</dbReference>
<evidence type="ECO:0000256" key="2">
    <source>
        <dbReference type="ARBA" id="ARBA00005568"/>
    </source>
</evidence>
<evidence type="ECO:0000256" key="6">
    <source>
        <dbReference type="PIRSR" id="PIRSR015582-2"/>
    </source>
</evidence>
<comment type="cofactor">
    <cofactor evidence="1">
        <name>Mg(2+)</name>
        <dbReference type="ChEBI" id="CHEBI:18420"/>
    </cofactor>
</comment>
<dbReference type="AlphaFoldDB" id="A0A7X6B7Y9"/>
<evidence type="ECO:0000259" key="7">
    <source>
        <dbReference type="Pfam" id="PF03328"/>
    </source>
</evidence>
<feature type="domain" description="HpcH/HpaI aldolase/citrate lyase" evidence="7">
    <location>
        <begin position="13"/>
        <end position="221"/>
    </location>
</feature>
<dbReference type="PANTHER" id="PTHR32308">
    <property type="entry name" value="LYASE BETA SUBUNIT, PUTATIVE (AFU_ORTHOLOGUE AFUA_4G13030)-RELATED"/>
    <property type="match status" value="1"/>
</dbReference>
<feature type="binding site" evidence="5">
    <location>
        <position position="127"/>
    </location>
    <ligand>
        <name>substrate</name>
    </ligand>
</feature>
<keyword evidence="9" id="KW-1185">Reference proteome</keyword>
<feature type="binding site" evidence="6">
    <location>
        <position position="153"/>
    </location>
    <ligand>
        <name>Mg(2+)</name>
        <dbReference type="ChEBI" id="CHEBI:18420"/>
    </ligand>
</feature>
<dbReference type="GO" id="GO:0000287">
    <property type="term" value="F:magnesium ion binding"/>
    <property type="evidence" value="ECO:0007669"/>
    <property type="project" value="TreeGrafter"/>
</dbReference>
<dbReference type="RefSeq" id="WP_167918948.1">
    <property type="nucleotide sequence ID" value="NZ_JAATIT010000001.1"/>
</dbReference>
<dbReference type="InterPro" id="IPR011206">
    <property type="entry name" value="Citrate_lyase_beta/mcl1/mcl2"/>
</dbReference>
<name>A0A7X6B7Y9_9SPHN</name>
<reference evidence="8 9" key="1">
    <citation type="submission" date="2020-03" db="EMBL/GenBank/DDBJ databases">
        <title>Genomic Encyclopedia of Type Strains, Phase IV (KMG-IV): sequencing the most valuable type-strain genomes for metagenomic binning, comparative biology and taxonomic classification.</title>
        <authorList>
            <person name="Goeker M."/>
        </authorList>
    </citation>
    <scope>NUCLEOTIDE SEQUENCE [LARGE SCALE GENOMIC DNA]</scope>
    <source>
        <strain evidence="8 9">DSM 25229</strain>
    </source>
</reference>
<evidence type="ECO:0000256" key="1">
    <source>
        <dbReference type="ARBA" id="ARBA00001946"/>
    </source>
</evidence>
<dbReference type="EC" id="4.1.3.34" evidence="8"/>
<dbReference type="InterPro" id="IPR040442">
    <property type="entry name" value="Pyrv_kinase-like_dom_sf"/>
</dbReference>
<dbReference type="Proteomes" id="UP000535078">
    <property type="component" value="Unassembled WGS sequence"/>
</dbReference>
<feature type="binding site" evidence="5">
    <location>
        <position position="77"/>
    </location>
    <ligand>
        <name>substrate</name>
    </ligand>
</feature>
<dbReference type="Pfam" id="PF03328">
    <property type="entry name" value="HpcH_HpaI"/>
    <property type="match status" value="1"/>
</dbReference>
<proteinExistence type="inferred from homology"/>
<evidence type="ECO:0000313" key="8">
    <source>
        <dbReference type="EMBL" id="NJB88217.1"/>
    </source>
</evidence>
<dbReference type="PANTHER" id="PTHR32308:SF10">
    <property type="entry name" value="CITRATE LYASE SUBUNIT BETA"/>
    <property type="match status" value="1"/>
</dbReference>
<evidence type="ECO:0000256" key="5">
    <source>
        <dbReference type="PIRSR" id="PIRSR015582-1"/>
    </source>
</evidence>
<keyword evidence="3 6" id="KW-0479">Metal-binding</keyword>
<feature type="binding site" evidence="6">
    <location>
        <position position="127"/>
    </location>
    <ligand>
        <name>Mg(2+)</name>
        <dbReference type="ChEBI" id="CHEBI:18420"/>
    </ligand>
</feature>
<keyword evidence="8" id="KW-0456">Lyase</keyword>
<dbReference type="PIRSF" id="PIRSF015582">
    <property type="entry name" value="Cit_lyase_B"/>
    <property type="match status" value="1"/>
</dbReference>
<dbReference type="GO" id="GO:0006107">
    <property type="term" value="P:oxaloacetate metabolic process"/>
    <property type="evidence" value="ECO:0007669"/>
    <property type="project" value="TreeGrafter"/>
</dbReference>
<evidence type="ECO:0000256" key="3">
    <source>
        <dbReference type="ARBA" id="ARBA00022723"/>
    </source>
</evidence>
<organism evidence="8 9">
    <name type="scientific">Sphingopyxis italica</name>
    <dbReference type="NCBI Taxonomy" id="1129133"/>
    <lineage>
        <taxon>Bacteria</taxon>
        <taxon>Pseudomonadati</taxon>
        <taxon>Pseudomonadota</taxon>
        <taxon>Alphaproteobacteria</taxon>
        <taxon>Sphingomonadales</taxon>
        <taxon>Sphingomonadaceae</taxon>
        <taxon>Sphingopyxis</taxon>
    </lineage>
</organism>
<keyword evidence="4 6" id="KW-0460">Magnesium</keyword>